<dbReference type="EMBL" id="JAKKPZ010000047">
    <property type="protein sequence ID" value="KAI1706502.1"/>
    <property type="molecule type" value="Genomic_DNA"/>
</dbReference>
<evidence type="ECO:0000313" key="1">
    <source>
        <dbReference type="EMBL" id="KAI1706502.1"/>
    </source>
</evidence>
<dbReference type="Gene3D" id="2.40.10.10">
    <property type="entry name" value="Trypsin-like serine proteases"/>
    <property type="match status" value="1"/>
</dbReference>
<keyword evidence="2" id="KW-1185">Reference proteome</keyword>
<dbReference type="SUPFAM" id="SSF50494">
    <property type="entry name" value="Trypsin-like serine proteases"/>
    <property type="match status" value="1"/>
</dbReference>
<accession>A0AAD4MUB5</accession>
<evidence type="ECO:0000313" key="2">
    <source>
        <dbReference type="Proteomes" id="UP001201812"/>
    </source>
</evidence>
<comment type="caution">
    <text evidence="1">The sequence shown here is derived from an EMBL/GenBank/DDBJ whole genome shotgun (WGS) entry which is preliminary data.</text>
</comment>
<organism evidence="1 2">
    <name type="scientific">Ditylenchus destructor</name>
    <dbReference type="NCBI Taxonomy" id="166010"/>
    <lineage>
        <taxon>Eukaryota</taxon>
        <taxon>Metazoa</taxon>
        <taxon>Ecdysozoa</taxon>
        <taxon>Nematoda</taxon>
        <taxon>Chromadorea</taxon>
        <taxon>Rhabditida</taxon>
        <taxon>Tylenchina</taxon>
        <taxon>Tylenchomorpha</taxon>
        <taxon>Sphaerularioidea</taxon>
        <taxon>Anguinidae</taxon>
        <taxon>Anguininae</taxon>
        <taxon>Ditylenchus</taxon>
    </lineage>
</organism>
<name>A0AAD4MUB5_9BILA</name>
<reference evidence="1" key="1">
    <citation type="submission" date="2022-01" db="EMBL/GenBank/DDBJ databases">
        <title>Genome Sequence Resource for Two Populations of Ditylenchus destructor, the Migratory Endoparasitic Phytonematode.</title>
        <authorList>
            <person name="Zhang H."/>
            <person name="Lin R."/>
            <person name="Xie B."/>
        </authorList>
    </citation>
    <scope>NUCLEOTIDE SEQUENCE</scope>
    <source>
        <strain evidence="1">BazhouSP</strain>
    </source>
</reference>
<gene>
    <name evidence="1" type="ORF">DdX_12962</name>
</gene>
<dbReference type="InterPro" id="IPR043504">
    <property type="entry name" value="Peptidase_S1_PA_chymotrypsin"/>
</dbReference>
<proteinExistence type="predicted"/>
<dbReference type="InterPro" id="IPR009003">
    <property type="entry name" value="Peptidase_S1_PA"/>
</dbReference>
<dbReference type="AlphaFoldDB" id="A0AAD4MUB5"/>
<sequence>MSGFEDQSSLASNDPDHFLCSISEQRGAGHGDSGGPLTVRGTGDWTGWAHVVALIKSGSDEVTENKRDNYVKLSPLCDWLKEASRNSQNVAQFQCSTKPTQATMTLCMAPKPKPVANRADCRTGFDNINCPQFRPGQIPGGNAHDADEWGAAMGSDESDEWLFAAPRSKRFARDDGASDVLNASLADNRSREITELSILNNHLAEDKSLSILSVTTLSTLEQKETKGQNDAIVRQLFARISQFERSDGQIGCFLTEQKFRELPLVPAVEASEKGPVFVVNHPFYDRNRTLSSINAPKCLPTCESEYEPMQQHNLTANGLKKLTEILSTLAKRYGEGLKQKLQLVPLVLSRRIVSTPTEVNVYKLNIGVALVAPENDGYRALTALVLKWKSESVLSIREPEYDGD</sequence>
<protein>
    <recommendedName>
        <fullName evidence="3">Peptidase S1 domain-containing protein</fullName>
    </recommendedName>
</protein>
<evidence type="ECO:0008006" key="3">
    <source>
        <dbReference type="Google" id="ProtNLM"/>
    </source>
</evidence>
<dbReference type="Proteomes" id="UP001201812">
    <property type="component" value="Unassembled WGS sequence"/>
</dbReference>